<dbReference type="Gene3D" id="4.10.1240.10">
    <property type="entry name" value="GPCR, family 2, extracellular hormone receptor domain"/>
    <property type="match status" value="1"/>
</dbReference>
<keyword evidence="4 10" id="KW-0812">Transmembrane</keyword>
<dbReference type="GO" id="GO:0007166">
    <property type="term" value="P:cell surface receptor signaling pathway"/>
    <property type="evidence" value="ECO:0007669"/>
    <property type="project" value="InterPro"/>
</dbReference>
<dbReference type="InterPro" id="IPR036445">
    <property type="entry name" value="GPCR_2_extracell_dom_sf"/>
</dbReference>
<dbReference type="Pfam" id="PF00002">
    <property type="entry name" value="7tm_2"/>
    <property type="match status" value="1"/>
</dbReference>
<organism evidence="13 14">
    <name type="scientific">Polyplax serrata</name>
    <name type="common">Common mouse louse</name>
    <dbReference type="NCBI Taxonomy" id="468196"/>
    <lineage>
        <taxon>Eukaryota</taxon>
        <taxon>Metazoa</taxon>
        <taxon>Ecdysozoa</taxon>
        <taxon>Arthropoda</taxon>
        <taxon>Hexapoda</taxon>
        <taxon>Insecta</taxon>
        <taxon>Pterygota</taxon>
        <taxon>Neoptera</taxon>
        <taxon>Paraneoptera</taxon>
        <taxon>Psocodea</taxon>
        <taxon>Troctomorpha</taxon>
        <taxon>Phthiraptera</taxon>
        <taxon>Anoplura</taxon>
        <taxon>Polyplacidae</taxon>
        <taxon>Polyplax</taxon>
    </lineage>
</organism>
<proteinExistence type="inferred from homology"/>
<feature type="transmembrane region" description="Helical" evidence="10">
    <location>
        <begin position="388"/>
        <end position="411"/>
    </location>
</feature>
<dbReference type="PROSITE" id="PS50227">
    <property type="entry name" value="G_PROTEIN_RECEP_F2_3"/>
    <property type="match status" value="1"/>
</dbReference>
<feature type="transmembrane region" description="Helical" evidence="10">
    <location>
        <begin position="315"/>
        <end position="339"/>
    </location>
</feature>
<keyword evidence="3" id="KW-1003">Cell membrane</keyword>
<dbReference type="PRINTS" id="PR00249">
    <property type="entry name" value="GPCRSECRETIN"/>
</dbReference>
<name>A0AAN8S1D5_POLSC</name>
<comment type="subcellular location">
    <subcellularLocation>
        <location evidence="1">Cell membrane</location>
        <topology evidence="1">Multi-pass membrane protein</topology>
    </subcellularLocation>
</comment>
<evidence type="ECO:0000259" key="11">
    <source>
        <dbReference type="PROSITE" id="PS50227"/>
    </source>
</evidence>
<keyword evidence="6" id="KW-0297">G-protein coupled receptor</keyword>
<evidence type="ECO:0000256" key="1">
    <source>
        <dbReference type="ARBA" id="ARBA00004651"/>
    </source>
</evidence>
<dbReference type="GO" id="GO:0005886">
    <property type="term" value="C:plasma membrane"/>
    <property type="evidence" value="ECO:0007669"/>
    <property type="project" value="UniProtKB-SubCell"/>
</dbReference>
<dbReference type="CDD" id="cd15041">
    <property type="entry name" value="7tmB1_hormone_R"/>
    <property type="match status" value="1"/>
</dbReference>
<dbReference type="Gene3D" id="1.20.1070.10">
    <property type="entry name" value="Rhodopsin 7-helix transmembrane proteins"/>
    <property type="match status" value="1"/>
</dbReference>
<evidence type="ECO:0000313" key="13">
    <source>
        <dbReference type="EMBL" id="KAK6625013.1"/>
    </source>
</evidence>
<evidence type="ECO:0008006" key="15">
    <source>
        <dbReference type="Google" id="ProtNLM"/>
    </source>
</evidence>
<feature type="transmembrane region" description="Helical" evidence="10">
    <location>
        <begin position="359"/>
        <end position="376"/>
    </location>
</feature>
<dbReference type="GO" id="GO:0007188">
    <property type="term" value="P:adenylate cyclase-modulating G protein-coupled receptor signaling pathway"/>
    <property type="evidence" value="ECO:0007669"/>
    <property type="project" value="TreeGrafter"/>
</dbReference>
<dbReference type="InterPro" id="IPR001879">
    <property type="entry name" value="GPCR_2_extracellular_dom"/>
</dbReference>
<feature type="transmembrane region" description="Helical" evidence="10">
    <location>
        <begin position="161"/>
        <end position="182"/>
    </location>
</feature>
<evidence type="ECO:0000256" key="8">
    <source>
        <dbReference type="ARBA" id="ARBA00023170"/>
    </source>
</evidence>
<dbReference type="InterPro" id="IPR017981">
    <property type="entry name" value="GPCR_2-like_7TM"/>
</dbReference>
<evidence type="ECO:0000256" key="3">
    <source>
        <dbReference type="ARBA" id="ARBA00022475"/>
    </source>
</evidence>
<reference evidence="13 14" key="1">
    <citation type="submission" date="2023-10" db="EMBL/GenBank/DDBJ databases">
        <title>Genomes of two closely related lineages of the louse Polyplax serrata with different host specificities.</title>
        <authorList>
            <person name="Martinu J."/>
            <person name="Tarabai H."/>
            <person name="Stefka J."/>
            <person name="Hypsa V."/>
        </authorList>
    </citation>
    <scope>NUCLEOTIDE SEQUENCE [LARGE SCALE GENOMIC DNA]</scope>
    <source>
        <strain evidence="13">HR10_N</strain>
    </source>
</reference>
<evidence type="ECO:0000256" key="4">
    <source>
        <dbReference type="ARBA" id="ARBA00022692"/>
    </source>
</evidence>
<evidence type="ECO:0000259" key="12">
    <source>
        <dbReference type="PROSITE" id="PS50261"/>
    </source>
</evidence>
<dbReference type="Pfam" id="PF02793">
    <property type="entry name" value="HRM"/>
    <property type="match status" value="1"/>
</dbReference>
<dbReference type="InterPro" id="IPR050332">
    <property type="entry name" value="GPCR_2"/>
</dbReference>
<comment type="similarity">
    <text evidence="2">Belongs to the G-protein coupled receptor 2 family.</text>
</comment>
<feature type="domain" description="G-protein coupled receptors family 2 profile 2" evidence="12">
    <location>
        <begin position="160"/>
        <end position="412"/>
    </location>
</feature>
<dbReference type="PROSITE" id="PS50261">
    <property type="entry name" value="G_PROTEIN_RECEP_F2_4"/>
    <property type="match status" value="1"/>
</dbReference>
<evidence type="ECO:0000256" key="2">
    <source>
        <dbReference type="ARBA" id="ARBA00005314"/>
    </source>
</evidence>
<feature type="transmembrane region" description="Helical" evidence="10">
    <location>
        <begin position="272"/>
        <end position="295"/>
    </location>
</feature>
<keyword evidence="8" id="KW-0675">Receptor</keyword>
<dbReference type="InterPro" id="IPR000832">
    <property type="entry name" value="GPCR_2_secretin-like"/>
</dbReference>
<dbReference type="SUPFAM" id="SSF111418">
    <property type="entry name" value="Hormone receptor domain"/>
    <property type="match status" value="1"/>
</dbReference>
<dbReference type="EMBL" id="JAWJWE010000037">
    <property type="protein sequence ID" value="KAK6625013.1"/>
    <property type="molecule type" value="Genomic_DNA"/>
</dbReference>
<dbReference type="GO" id="GO:0008528">
    <property type="term" value="F:G protein-coupled peptide receptor activity"/>
    <property type="evidence" value="ECO:0007669"/>
    <property type="project" value="TreeGrafter"/>
</dbReference>
<dbReference type="PANTHER" id="PTHR45620">
    <property type="entry name" value="PDF RECEPTOR-LIKE PROTEIN-RELATED"/>
    <property type="match status" value="1"/>
</dbReference>
<dbReference type="SMART" id="SM00008">
    <property type="entry name" value="HormR"/>
    <property type="match status" value="1"/>
</dbReference>
<dbReference type="Proteomes" id="UP001372834">
    <property type="component" value="Unassembled WGS sequence"/>
</dbReference>
<dbReference type="PANTHER" id="PTHR45620:SF42">
    <property type="entry name" value="G-PROTEIN COUPLED RECEPTOR SEB-2"/>
    <property type="match status" value="1"/>
</dbReference>
<evidence type="ECO:0000256" key="6">
    <source>
        <dbReference type="ARBA" id="ARBA00023040"/>
    </source>
</evidence>
<evidence type="ECO:0000256" key="9">
    <source>
        <dbReference type="ARBA" id="ARBA00023224"/>
    </source>
</evidence>
<comment type="caution">
    <text evidence="13">The sequence shown here is derived from an EMBL/GenBank/DDBJ whole genome shotgun (WGS) entry which is preliminary data.</text>
</comment>
<evidence type="ECO:0000256" key="10">
    <source>
        <dbReference type="SAM" id="Phobius"/>
    </source>
</evidence>
<protein>
    <recommendedName>
        <fullName evidence="15">Calcitonin receptor</fullName>
    </recommendedName>
</protein>
<sequence length="461" mass="53033">MDSCILCYRFMSNYSFKDNLPLDLPILEALRKNYSNYEDLMKSDVTLSSFLNSIAANKWKDCCINASNCCSKMLANKTETAGNWCPRTWDGWLCWPDIPAGKEEKKLCPSYALTNMENCTYSYALKTCDKHGKWAMHPFDRYNEWTNYTPCSAKTMIEKRMYVSIGSYALSILALLPALIIFQKFRSLRCHRIILHKNLFASLLLHCSTQIAFNAEYVLDDLSGNSRISKNEISCKVLLVATKYFRLTNYLWMFCEGFYLHRQIVNVFAEEANLAIFYIIGWGVPIIPVVVFTAFRNVMRDSDCWALPSEYIDWALYLPCLLSLLINAIFLINIVTVLIMKLRTGHLDEHTQFRKAVKATLVLVPLFGIHFLFTLYRQKSVCSKAEEAYAYIGSLFDGLQGFLVAIMFCYINSERLEVNAIQVVTLVKMELDLKAGERDPRQKKSARQKSELKTTSILNII</sequence>
<feature type="domain" description="G-protein coupled receptors family 2 profile 1" evidence="11">
    <location>
        <begin position="69"/>
        <end position="155"/>
    </location>
</feature>
<evidence type="ECO:0000256" key="5">
    <source>
        <dbReference type="ARBA" id="ARBA00022989"/>
    </source>
</evidence>
<dbReference type="AlphaFoldDB" id="A0AAN8S1D5"/>
<keyword evidence="7 10" id="KW-0472">Membrane</keyword>
<evidence type="ECO:0000313" key="14">
    <source>
        <dbReference type="Proteomes" id="UP001372834"/>
    </source>
</evidence>
<keyword evidence="5 10" id="KW-1133">Transmembrane helix</keyword>
<gene>
    <name evidence="13" type="ORF">RUM43_005304</name>
</gene>
<keyword evidence="9" id="KW-0807">Transducer</keyword>
<accession>A0AAN8S1D5</accession>
<evidence type="ECO:0000256" key="7">
    <source>
        <dbReference type="ARBA" id="ARBA00023136"/>
    </source>
</evidence>